<keyword evidence="3" id="KW-0963">Cytoplasm</keyword>
<dbReference type="Gene3D" id="3.30.260.10">
    <property type="entry name" value="TCP-1-like chaperonin intermediate domain"/>
    <property type="match status" value="1"/>
</dbReference>
<evidence type="ECO:0000313" key="9">
    <source>
        <dbReference type="EMBL" id="AFP65685.1"/>
    </source>
</evidence>
<dbReference type="FunFam" id="1.10.560.10:FF:000017">
    <property type="entry name" value="T-complex protein 1 subunit eta"/>
    <property type="match status" value="1"/>
</dbReference>
<dbReference type="InterPro" id="IPR002194">
    <property type="entry name" value="Chaperonin_TCP-1_CS"/>
</dbReference>
<dbReference type="InterPro" id="IPR002423">
    <property type="entry name" value="Cpn60/GroEL/TCP-1"/>
</dbReference>
<dbReference type="Pfam" id="PF00118">
    <property type="entry name" value="Cpn60_TCP1"/>
    <property type="match status" value="1"/>
</dbReference>
<dbReference type="PRINTS" id="PR00304">
    <property type="entry name" value="TCOMPLEXTCP1"/>
</dbReference>
<evidence type="ECO:0000313" key="10">
    <source>
        <dbReference type="Proteomes" id="UP000243348"/>
    </source>
</evidence>
<organism evidence="9 10">
    <name type="scientific">Chroomonas mesostigmatica CCMP1168</name>
    <dbReference type="NCBI Taxonomy" id="1195612"/>
    <lineage>
        <taxon>Eukaryota</taxon>
        <taxon>Cryptophyceae</taxon>
        <taxon>Pyrenomonadales</taxon>
        <taxon>Chroomonadaceae</taxon>
        <taxon>Chroomonas</taxon>
    </lineage>
</organism>
<dbReference type="SUPFAM" id="SSF48592">
    <property type="entry name" value="GroEL equatorial domain-like"/>
    <property type="match status" value="1"/>
</dbReference>
<evidence type="ECO:0000256" key="7">
    <source>
        <dbReference type="ARBA" id="ARBA00032221"/>
    </source>
</evidence>
<dbReference type="FunFam" id="3.50.7.10:FF:000006">
    <property type="entry name" value="T-complex protein 1 subunit eta"/>
    <property type="match status" value="1"/>
</dbReference>
<dbReference type="PROSITE" id="PS00750">
    <property type="entry name" value="TCP1_1"/>
    <property type="match status" value="1"/>
</dbReference>
<dbReference type="Gene3D" id="1.10.560.10">
    <property type="entry name" value="GroEL-like equatorial domain"/>
    <property type="match status" value="1"/>
</dbReference>
<dbReference type="InterPro" id="IPR027409">
    <property type="entry name" value="GroEL-like_apical_dom_sf"/>
</dbReference>
<reference evidence="9 10" key="1">
    <citation type="journal article" date="2012" name="Genome Biol. Evol.">
        <title>Nucleomorph genome sequence of the cryptophyte alga Chroomonas mesostigmatica CCMP1168 reveals lineage-specific gene loss and genome complexity.</title>
        <authorList>
            <person name="Moore C.E."/>
            <person name="Curtis B."/>
            <person name="Mills T."/>
            <person name="Tanifuji G."/>
            <person name="Archibald J.M."/>
        </authorList>
    </citation>
    <scope>NUCLEOTIDE SEQUENCE [LARGE SCALE GENOMIC DNA]</scope>
    <source>
        <strain evidence="9 10">CCMP1168</strain>
    </source>
</reference>
<evidence type="ECO:0000256" key="5">
    <source>
        <dbReference type="ARBA" id="ARBA00022840"/>
    </source>
</evidence>
<dbReference type="InterPro" id="IPR017998">
    <property type="entry name" value="Chaperone_TCP-1"/>
</dbReference>
<dbReference type="AlphaFoldDB" id="J7GB92"/>
<evidence type="ECO:0000256" key="4">
    <source>
        <dbReference type="ARBA" id="ARBA00022741"/>
    </source>
</evidence>
<evidence type="ECO:0000256" key="1">
    <source>
        <dbReference type="ARBA" id="ARBA00004496"/>
    </source>
</evidence>
<keyword evidence="5 8" id="KW-0067">ATP-binding</keyword>
<keyword evidence="6 8" id="KW-0143">Chaperone</keyword>
<keyword evidence="9" id="KW-0542">Nucleomorph</keyword>
<dbReference type="InterPro" id="IPR027413">
    <property type="entry name" value="GROEL-like_equatorial_sf"/>
</dbReference>
<accession>J7GB92</accession>
<evidence type="ECO:0000256" key="8">
    <source>
        <dbReference type="RuleBase" id="RU004187"/>
    </source>
</evidence>
<dbReference type="GO" id="GO:0051082">
    <property type="term" value="F:unfolded protein binding"/>
    <property type="evidence" value="ECO:0007669"/>
    <property type="project" value="InterPro"/>
</dbReference>
<keyword evidence="4 8" id="KW-0547">Nucleotide-binding</keyword>
<name>J7GB92_9CRYP</name>
<dbReference type="GO" id="GO:0005832">
    <property type="term" value="C:chaperonin-containing T-complex"/>
    <property type="evidence" value="ECO:0007669"/>
    <property type="project" value="UniProtKB-ARBA"/>
</dbReference>
<dbReference type="EMBL" id="CP003682">
    <property type="protein sequence ID" value="AFP65685.1"/>
    <property type="molecule type" value="Genomic_DNA"/>
</dbReference>
<dbReference type="PANTHER" id="PTHR11353">
    <property type="entry name" value="CHAPERONIN"/>
    <property type="match status" value="1"/>
</dbReference>
<evidence type="ECO:0000256" key="6">
    <source>
        <dbReference type="ARBA" id="ARBA00023186"/>
    </source>
</evidence>
<dbReference type="PROSITE" id="PS00751">
    <property type="entry name" value="TCP1_2"/>
    <property type="match status" value="1"/>
</dbReference>
<dbReference type="Proteomes" id="UP000243348">
    <property type="component" value="Nucleomorph 3"/>
</dbReference>
<dbReference type="InterPro" id="IPR027410">
    <property type="entry name" value="TCP-1-like_intermed_sf"/>
</dbReference>
<comment type="similarity">
    <text evidence="2 8">Belongs to the TCP-1 chaperonin family.</text>
</comment>
<evidence type="ECO:0000256" key="3">
    <source>
        <dbReference type="ARBA" id="ARBA00022490"/>
    </source>
</evidence>
<evidence type="ECO:0000256" key="2">
    <source>
        <dbReference type="ARBA" id="ARBA00008020"/>
    </source>
</evidence>
<geneLocation type="nucleomorph" evidence="9"/>
<protein>
    <recommendedName>
        <fullName evidence="7">CCT-eta</fullName>
    </recommendedName>
</protein>
<dbReference type="GO" id="GO:0005524">
    <property type="term" value="F:ATP binding"/>
    <property type="evidence" value="ECO:0007669"/>
    <property type="project" value="UniProtKB-KW"/>
</dbReference>
<comment type="subcellular location">
    <subcellularLocation>
        <location evidence="1">Cytoplasm</location>
    </subcellularLocation>
</comment>
<dbReference type="GO" id="GO:0016887">
    <property type="term" value="F:ATP hydrolysis activity"/>
    <property type="evidence" value="ECO:0007669"/>
    <property type="project" value="InterPro"/>
</dbReference>
<dbReference type="GO" id="GO:0140662">
    <property type="term" value="F:ATP-dependent protein folding chaperone"/>
    <property type="evidence" value="ECO:0007669"/>
    <property type="project" value="InterPro"/>
</dbReference>
<dbReference type="PROSITE" id="PS00995">
    <property type="entry name" value="TCP1_3"/>
    <property type="match status" value="1"/>
</dbReference>
<gene>
    <name evidence="9" type="primary">tcpH</name>
    <name evidence="9" type="ORF">CMESO_544</name>
</gene>
<dbReference type="Gene3D" id="3.50.7.10">
    <property type="entry name" value="GroEL"/>
    <property type="match status" value="1"/>
</dbReference>
<dbReference type="SUPFAM" id="SSF52029">
    <property type="entry name" value="GroEL apical domain-like"/>
    <property type="match status" value="1"/>
</dbReference>
<sequence>MQNLQPFFLKNTEKNESSLLKILFNIDMCLKAVAVIKSTLGPSSMDKMIKIGQEKILVTNDGATIMNMIDLPHPVVKILTEITKSQDYEVGDGTTTVCILSAELLKNAKKLIEERVRPRDITKVFKKGALILSQMLVEISEKPASLNLKFLKKILMSCCATSLNSKLISGKRHVFSEIIVNTSLLMGKEFDPNMISVKSVLGGAVNDSFFIKGICFKRPFSYAGFEKQIKKHYYPRLLILNLELEIKAEKTESEARLNHISDYKKIIDAEWSIIYEKLDRISEIKTKAVFSNQAIGDLATQYFSERGMICGGRLSGDELVRISKGTGARSISSISNINKQAIGKCGIIEEKQIGNERFVIILGCSTESITIVLRGGSEKLLDETKRCLNDGIMVVKRVLKNQDVVGGAGAVEMKISTRLRRYVKTLTGKNQIIMTKFAQALEIIPKTICDNAGLDSISIMNRLRSDHALSKCWAGIDLENGSVFNVFENYIWEPTIVKINAIQAATEAACAILSVDYFFNNLNQRKFEKE</sequence>
<dbReference type="SUPFAM" id="SSF54849">
    <property type="entry name" value="GroEL-intermediate domain like"/>
    <property type="match status" value="1"/>
</dbReference>
<proteinExistence type="inferred from homology"/>